<feature type="compositionally biased region" description="Low complexity" evidence="1">
    <location>
        <begin position="39"/>
        <end position="51"/>
    </location>
</feature>
<gene>
    <name evidence="2" type="ORF">SVUK_LOCUS1514</name>
</gene>
<dbReference type="Proteomes" id="UP000270094">
    <property type="component" value="Unassembled WGS sequence"/>
</dbReference>
<evidence type="ECO:0000313" key="3">
    <source>
        <dbReference type="Proteomes" id="UP000270094"/>
    </source>
</evidence>
<sequence>MGESFSGALEHDDSNGSPELDDAGVLDASSLNASGDLNGGMDLDAGADSSDGGSGLGPSDEQSSIIEEVSGGKRKGEEGGSSGSSKKHRWMTVDELEESRFGRSKSYGRVHCKATYKCAAKLNPSSY</sequence>
<accession>A0A3P7IAI1</accession>
<organism evidence="2 3">
    <name type="scientific">Strongylus vulgaris</name>
    <name type="common">Blood worm</name>
    <dbReference type="NCBI Taxonomy" id="40348"/>
    <lineage>
        <taxon>Eukaryota</taxon>
        <taxon>Metazoa</taxon>
        <taxon>Ecdysozoa</taxon>
        <taxon>Nematoda</taxon>
        <taxon>Chromadorea</taxon>
        <taxon>Rhabditida</taxon>
        <taxon>Rhabditina</taxon>
        <taxon>Rhabditomorpha</taxon>
        <taxon>Strongyloidea</taxon>
        <taxon>Strongylidae</taxon>
        <taxon>Strongylus</taxon>
    </lineage>
</organism>
<dbReference type="AlphaFoldDB" id="A0A3P7IAI1"/>
<evidence type="ECO:0000313" key="2">
    <source>
        <dbReference type="EMBL" id="VDM66516.1"/>
    </source>
</evidence>
<feature type="region of interest" description="Disordered" evidence="1">
    <location>
        <begin position="1"/>
        <end position="91"/>
    </location>
</feature>
<keyword evidence="3" id="KW-1185">Reference proteome</keyword>
<evidence type="ECO:0000256" key="1">
    <source>
        <dbReference type="SAM" id="MobiDB-lite"/>
    </source>
</evidence>
<reference evidence="2 3" key="1">
    <citation type="submission" date="2018-11" db="EMBL/GenBank/DDBJ databases">
        <authorList>
            <consortium name="Pathogen Informatics"/>
        </authorList>
    </citation>
    <scope>NUCLEOTIDE SEQUENCE [LARGE SCALE GENOMIC DNA]</scope>
</reference>
<protein>
    <submittedName>
        <fullName evidence="2">Uncharacterized protein</fullName>
    </submittedName>
</protein>
<proteinExistence type="predicted"/>
<name>A0A3P7IAI1_STRVU</name>
<dbReference type="EMBL" id="UYYB01003004">
    <property type="protein sequence ID" value="VDM66516.1"/>
    <property type="molecule type" value="Genomic_DNA"/>
</dbReference>
<dbReference type="OrthoDB" id="5870471at2759"/>